<dbReference type="KEGG" id="req:REQ_18440"/>
<evidence type="ECO:0000313" key="2">
    <source>
        <dbReference type="EMBL" id="CBH47911.1"/>
    </source>
</evidence>
<dbReference type="Pfam" id="PF12680">
    <property type="entry name" value="SnoaL_2"/>
    <property type="match status" value="1"/>
</dbReference>
<dbReference type="Gene3D" id="3.10.450.50">
    <property type="match status" value="1"/>
</dbReference>
<protein>
    <recommendedName>
        <fullName evidence="1">SnoaL-like domain-containing protein</fullName>
    </recommendedName>
</protein>
<feature type="domain" description="SnoaL-like" evidence="1">
    <location>
        <begin position="25"/>
        <end position="116"/>
    </location>
</feature>
<dbReference type="EMBL" id="FN563149">
    <property type="protein sequence ID" value="CBH47911.1"/>
    <property type="molecule type" value="Genomic_DNA"/>
</dbReference>
<accession>A0A3S5Y608</accession>
<reference evidence="2" key="1">
    <citation type="journal article" date="2010" name="PLoS Genet.">
        <title>The genome of a pathogenic rhodococcus: cooptive virulence underpinned by key gene acquisitions.</title>
        <authorList>
            <person name="Letek M."/>
            <person name="Gonzalez P."/>
            <person name="Macarthur I."/>
            <person name="Rodriguez H."/>
            <person name="Freeman T.C."/>
            <person name="Valero-Rello A."/>
            <person name="Blanco M."/>
            <person name="Buckley T."/>
            <person name="Cherevach I."/>
            <person name="Fahey R."/>
            <person name="Hapeshi A."/>
            <person name="Holdstock J."/>
            <person name="Leadon D."/>
            <person name="Navas J."/>
            <person name="Ocampo A."/>
            <person name="Quail M.A."/>
            <person name="Sanders M."/>
            <person name="Scortti M.M."/>
            <person name="Prescott J.F."/>
            <person name="Fogarty U."/>
            <person name="Meijer W.G."/>
            <person name="Parkhill J."/>
            <person name="Bentley S.D."/>
            <person name="Vazquez-Boland J.A."/>
        </authorList>
    </citation>
    <scope>NUCLEOTIDE SEQUENCE [LARGE SCALE GENOMIC DNA]</scope>
    <source>
        <strain evidence="2 3">103S</strain>
    </source>
</reference>
<dbReference type="InterPro" id="IPR037401">
    <property type="entry name" value="SnoaL-like"/>
</dbReference>
<proteinExistence type="predicted"/>
<evidence type="ECO:0000313" key="3">
    <source>
        <dbReference type="Proteomes" id="UP000006892"/>
    </source>
</evidence>
<dbReference type="InterPro" id="IPR032710">
    <property type="entry name" value="NTF2-like_dom_sf"/>
</dbReference>
<dbReference type="RefSeq" id="WP_013415694.1">
    <property type="nucleotide sequence ID" value="NC_014659.1"/>
</dbReference>
<organism evidence="2">
    <name type="scientific">Rhodococcus hoagii (strain 103S)</name>
    <name type="common">Rhodococcus equi</name>
    <dbReference type="NCBI Taxonomy" id="685727"/>
    <lineage>
        <taxon>Bacteria</taxon>
        <taxon>Bacillati</taxon>
        <taxon>Actinomycetota</taxon>
        <taxon>Actinomycetes</taxon>
        <taxon>Mycobacteriales</taxon>
        <taxon>Nocardiaceae</taxon>
        <taxon>Prescottella</taxon>
    </lineage>
</organism>
<sequence length="266" mass="28592">MSATPIETATITRTTTAQELLDLARQSPAAVAAHDKNAWLGLFADRHVVEDPVGGRPVLGGLYDRRSHVRGGDPLARFWDTFIAPNDIRFHVENEDIVSGLDVVRDVTIETRLGGGVVAKAPMHLVYETTLDEGAPRIRRIAAHWEVAPMFAQVAGVDRAKLAVAASMSVRMLRLQGVGGSLAFGLAVRSVGERGKRSVRRLVADARRGDEAALERLGGHAVDSLTKVIAAGDTVTATCTADGEHAVLFCYLDRKTIQVARAVVCR</sequence>
<dbReference type="Proteomes" id="UP001154400">
    <property type="component" value="Chromosome"/>
</dbReference>
<gene>
    <name evidence="2" type="ordered locus">REQ_18440</name>
</gene>
<dbReference type="AlphaFoldDB" id="A0A3S5Y608"/>
<name>A0A3S5Y608_RHOH1</name>
<dbReference type="SUPFAM" id="SSF54427">
    <property type="entry name" value="NTF2-like"/>
    <property type="match status" value="1"/>
</dbReference>
<evidence type="ECO:0000259" key="1">
    <source>
        <dbReference type="Pfam" id="PF12680"/>
    </source>
</evidence>